<keyword evidence="1" id="KW-0812">Transmembrane</keyword>
<proteinExistence type="predicted"/>
<keyword evidence="3" id="KW-1185">Reference proteome</keyword>
<reference evidence="2 3" key="1">
    <citation type="submission" date="2018-01" db="EMBL/GenBank/DDBJ databases">
        <title>Whole genome analyses suggest that Burkholderia sensu lato contains two further novel genera in the rhizoxinica-symbiotica group Mycetohabitans gen. nov., and Trinickia gen. nov.: implications for the evolution of diazotrophy and nodulation in the Burkholderiaceae.</title>
        <authorList>
            <person name="Estrada-de los Santos P."/>
            <person name="Palmer M."/>
            <person name="Chavez-Ramirez B."/>
            <person name="Beukes C."/>
            <person name="Steenkamp E.T."/>
            <person name="Hirsch A.M."/>
            <person name="Manyaka P."/>
            <person name="Maluk M."/>
            <person name="Lafos M."/>
            <person name="Crook M."/>
            <person name="Gross E."/>
            <person name="Simon M.F."/>
            <person name="Bueno dos Reis Junior F."/>
            <person name="Poole P.S."/>
            <person name="Venter S.N."/>
            <person name="James E.K."/>
        </authorList>
    </citation>
    <scope>NUCLEOTIDE SEQUENCE [LARGE SCALE GENOMIC DNA]</scope>
    <source>
        <strain evidence="2 3">WSM 3937</strain>
    </source>
</reference>
<feature type="transmembrane region" description="Helical" evidence="1">
    <location>
        <begin position="20"/>
        <end position="40"/>
    </location>
</feature>
<keyword evidence="1" id="KW-0472">Membrane</keyword>
<evidence type="ECO:0000313" key="3">
    <source>
        <dbReference type="Proteomes" id="UP000235659"/>
    </source>
</evidence>
<evidence type="ECO:0008006" key="4">
    <source>
        <dbReference type="Google" id="ProtNLM"/>
    </source>
</evidence>
<organism evidence="2 3">
    <name type="scientific">Paraburkholderia rhynchosiae</name>
    <dbReference type="NCBI Taxonomy" id="487049"/>
    <lineage>
        <taxon>Bacteria</taxon>
        <taxon>Pseudomonadati</taxon>
        <taxon>Pseudomonadota</taxon>
        <taxon>Betaproteobacteria</taxon>
        <taxon>Burkholderiales</taxon>
        <taxon>Burkholderiaceae</taxon>
        <taxon>Paraburkholderia</taxon>
    </lineage>
</organism>
<accession>A0ABX4UZF1</accession>
<feature type="transmembrane region" description="Helical" evidence="1">
    <location>
        <begin position="125"/>
        <end position="147"/>
    </location>
</feature>
<evidence type="ECO:0000313" key="2">
    <source>
        <dbReference type="EMBL" id="PMS27472.1"/>
    </source>
</evidence>
<name>A0ABX4UZF1_9BURK</name>
<dbReference type="Proteomes" id="UP000235659">
    <property type="component" value="Unassembled WGS sequence"/>
</dbReference>
<sequence>MEARPQKEERMTSGEKRRLILCACAGFFLSPGAWLLQVMISETISAQGCYEISAPRARSLFTHFHALLYGVSAAAVLISIVCAALATHGLIFLERKQKRIKAARGNGNAQEQPSRNEEQVAHMRFIAACSALIGWGFFIGLVFTILAEVFVTSCNQWH</sequence>
<protein>
    <recommendedName>
        <fullName evidence="4">Cytochrome C oxidase subunit I</fullName>
    </recommendedName>
</protein>
<dbReference type="RefSeq" id="WP_102634699.1">
    <property type="nucleotide sequence ID" value="NZ_CADIJZ010000022.1"/>
</dbReference>
<evidence type="ECO:0000256" key="1">
    <source>
        <dbReference type="SAM" id="Phobius"/>
    </source>
</evidence>
<keyword evidence="1" id="KW-1133">Transmembrane helix</keyword>
<dbReference type="EMBL" id="PNXY01000020">
    <property type="protein sequence ID" value="PMS27472.1"/>
    <property type="molecule type" value="Genomic_DNA"/>
</dbReference>
<feature type="transmembrane region" description="Helical" evidence="1">
    <location>
        <begin position="66"/>
        <end position="93"/>
    </location>
</feature>
<gene>
    <name evidence="2" type="ORF">C0Z16_24785</name>
</gene>
<comment type="caution">
    <text evidence="2">The sequence shown here is derived from an EMBL/GenBank/DDBJ whole genome shotgun (WGS) entry which is preliminary data.</text>
</comment>